<evidence type="ECO:0000256" key="3">
    <source>
        <dbReference type="ARBA" id="ARBA00022448"/>
    </source>
</evidence>
<organism evidence="9 10">
    <name type="scientific">Brevibacillus thermoruber</name>
    <dbReference type="NCBI Taxonomy" id="33942"/>
    <lineage>
        <taxon>Bacteria</taxon>
        <taxon>Bacillati</taxon>
        <taxon>Bacillota</taxon>
        <taxon>Bacilli</taxon>
        <taxon>Bacillales</taxon>
        <taxon>Paenibacillaceae</taxon>
        <taxon>Brevibacillus</taxon>
    </lineage>
</organism>
<evidence type="ECO:0000256" key="7">
    <source>
        <dbReference type="SAM" id="SignalP"/>
    </source>
</evidence>
<dbReference type="RefSeq" id="WP_271139862.1">
    <property type="nucleotide sequence ID" value="NZ_JAPYYP010000007.1"/>
</dbReference>
<keyword evidence="5" id="KW-0175">Coiled coil</keyword>
<keyword evidence="3" id="KW-0813">Transport</keyword>
<comment type="caution">
    <text evidence="9">The sequence shown here is derived from an EMBL/GenBank/DDBJ whole genome shotgun (WGS) entry which is preliminary data.</text>
</comment>
<dbReference type="PROSITE" id="PS51257">
    <property type="entry name" value="PROKAR_LIPOPROTEIN"/>
    <property type="match status" value="1"/>
</dbReference>
<dbReference type="InterPro" id="IPR002491">
    <property type="entry name" value="ABC_transptr_periplasmic_BD"/>
</dbReference>
<dbReference type="Pfam" id="PF01497">
    <property type="entry name" value="Peripla_BP_2"/>
    <property type="match status" value="1"/>
</dbReference>
<dbReference type="InterPro" id="IPR051313">
    <property type="entry name" value="Bact_iron-sidero_bind"/>
</dbReference>
<evidence type="ECO:0000256" key="6">
    <source>
        <dbReference type="SAM" id="MobiDB-lite"/>
    </source>
</evidence>
<proteinExistence type="inferred from homology"/>
<reference evidence="9" key="1">
    <citation type="submission" date="2022-12" db="EMBL/GenBank/DDBJ databases">
        <title>Draft genome sequence of the thermophilic strain Brevibacillus thermoruber HT42, isolated from Los Humeros, Puebla, Mexico, with biotechnological potential.</title>
        <authorList>
            <person name="Lara Sanchez J."/>
            <person name="Solis Palacios R."/>
            <person name="Bustos Baena A.S."/>
            <person name="Ruz Baez A.E."/>
            <person name="Espinosa Luna G."/>
            <person name="Oliart Ros R.M."/>
        </authorList>
    </citation>
    <scope>NUCLEOTIDE SEQUENCE</scope>
    <source>
        <strain evidence="9">HT42</strain>
    </source>
</reference>
<dbReference type="EMBL" id="JAPYYP010000007">
    <property type="protein sequence ID" value="MDA5108313.1"/>
    <property type="molecule type" value="Genomic_DNA"/>
</dbReference>
<comment type="subcellular location">
    <subcellularLocation>
        <location evidence="1">Cell envelope</location>
    </subcellularLocation>
</comment>
<protein>
    <submittedName>
        <fullName evidence="9">Iron-hydroxamate ABC transporter substrate-binding protein</fullName>
    </submittedName>
</protein>
<dbReference type="SUPFAM" id="SSF53807">
    <property type="entry name" value="Helical backbone' metal receptor"/>
    <property type="match status" value="1"/>
</dbReference>
<dbReference type="CDD" id="cd01138">
    <property type="entry name" value="FeuA"/>
    <property type="match status" value="1"/>
</dbReference>
<feature type="coiled-coil region" evidence="5">
    <location>
        <begin position="174"/>
        <end position="208"/>
    </location>
</feature>
<dbReference type="PANTHER" id="PTHR30532">
    <property type="entry name" value="IRON III DICITRATE-BINDING PERIPLASMIC PROTEIN"/>
    <property type="match status" value="1"/>
</dbReference>
<comment type="similarity">
    <text evidence="2">Belongs to the bacterial solute-binding protein 8 family.</text>
</comment>
<evidence type="ECO:0000256" key="2">
    <source>
        <dbReference type="ARBA" id="ARBA00008814"/>
    </source>
</evidence>
<dbReference type="PANTHER" id="PTHR30532:SF29">
    <property type="entry name" value="FE(3+) DICITRATE-BINDING PERIPLASMIC PROTEIN"/>
    <property type="match status" value="1"/>
</dbReference>
<evidence type="ECO:0000256" key="5">
    <source>
        <dbReference type="SAM" id="Coils"/>
    </source>
</evidence>
<dbReference type="GO" id="GO:1901678">
    <property type="term" value="P:iron coordination entity transport"/>
    <property type="evidence" value="ECO:0007669"/>
    <property type="project" value="UniProtKB-ARBA"/>
</dbReference>
<dbReference type="PROSITE" id="PS50983">
    <property type="entry name" value="FE_B12_PBP"/>
    <property type="match status" value="1"/>
</dbReference>
<dbReference type="AlphaFoldDB" id="A0A9X3TPW7"/>
<sequence>MRFGRKQMKMGLVFLAIMVVSVLLAACGSSGSHSGDHSPNASAGSSQPGEQSASDRVIQDAMGHHVTIPANPQRIIASYLEDPLVALGVKPVAQWSVADGKTVQGYLQSELKGVPTISYNLPPEEVASFNPDLIVIGSPSSVQNGLYEAYSKIAPTYVLGDEINSDWRKTLLKMGELLDKKNEAEQLLKQYDQKAEALKAKLHQTIGDQSVAILWLTQKQFYVVDKTRSSGSVLYGDLGIKVPQYLSDLPSNSQATWSPVSLEKLAQLDADHIFLVKSDTEQTSEIFNNPIWKNLPAVKKGHVYEMSSDSSWLYSGLLAGQQVMEDVSKILANK</sequence>
<evidence type="ECO:0000259" key="8">
    <source>
        <dbReference type="PROSITE" id="PS50983"/>
    </source>
</evidence>
<dbReference type="GO" id="GO:0030288">
    <property type="term" value="C:outer membrane-bounded periplasmic space"/>
    <property type="evidence" value="ECO:0007669"/>
    <property type="project" value="TreeGrafter"/>
</dbReference>
<accession>A0A9X3TPW7</accession>
<evidence type="ECO:0000256" key="4">
    <source>
        <dbReference type="ARBA" id="ARBA00022729"/>
    </source>
</evidence>
<feature type="region of interest" description="Disordered" evidence="6">
    <location>
        <begin position="31"/>
        <end position="55"/>
    </location>
</feature>
<feature type="domain" description="Fe/B12 periplasmic-binding" evidence="8">
    <location>
        <begin position="72"/>
        <end position="334"/>
    </location>
</feature>
<dbReference type="Proteomes" id="UP001151071">
    <property type="component" value="Unassembled WGS sequence"/>
</dbReference>
<name>A0A9X3TPW7_9BACL</name>
<dbReference type="Gene3D" id="3.40.50.1980">
    <property type="entry name" value="Nitrogenase molybdenum iron protein domain"/>
    <property type="match status" value="2"/>
</dbReference>
<evidence type="ECO:0000313" key="9">
    <source>
        <dbReference type="EMBL" id="MDA5108313.1"/>
    </source>
</evidence>
<keyword evidence="10" id="KW-1185">Reference proteome</keyword>
<feature type="chain" id="PRO_5040746849" evidence="7">
    <location>
        <begin position="26"/>
        <end position="334"/>
    </location>
</feature>
<keyword evidence="4 7" id="KW-0732">Signal</keyword>
<feature type="signal peptide" evidence="7">
    <location>
        <begin position="1"/>
        <end position="25"/>
    </location>
</feature>
<evidence type="ECO:0000256" key="1">
    <source>
        <dbReference type="ARBA" id="ARBA00004196"/>
    </source>
</evidence>
<feature type="compositionally biased region" description="Polar residues" evidence="6">
    <location>
        <begin position="39"/>
        <end position="54"/>
    </location>
</feature>
<gene>
    <name evidence="9" type="ORF">O3V59_08070</name>
</gene>
<evidence type="ECO:0000313" key="10">
    <source>
        <dbReference type="Proteomes" id="UP001151071"/>
    </source>
</evidence>